<evidence type="ECO:0000313" key="1">
    <source>
        <dbReference type="EMBL" id="CAH9090004.1"/>
    </source>
</evidence>
<gene>
    <name evidence="1" type="ORF">CEPIT_LOCUS11098</name>
</gene>
<name>A0AAV0D6K7_9ASTE</name>
<reference evidence="1" key="1">
    <citation type="submission" date="2022-07" db="EMBL/GenBank/DDBJ databases">
        <authorList>
            <person name="Macas J."/>
            <person name="Novak P."/>
            <person name="Neumann P."/>
        </authorList>
    </citation>
    <scope>NUCLEOTIDE SEQUENCE</scope>
</reference>
<feature type="non-terminal residue" evidence="1">
    <location>
        <position position="31"/>
    </location>
</feature>
<proteinExistence type="predicted"/>
<dbReference type="EMBL" id="CAMAPF010000062">
    <property type="protein sequence ID" value="CAH9090004.1"/>
    <property type="molecule type" value="Genomic_DNA"/>
</dbReference>
<keyword evidence="2" id="KW-1185">Reference proteome</keyword>
<protein>
    <submittedName>
        <fullName evidence="1">Uncharacterized protein</fullName>
    </submittedName>
</protein>
<organism evidence="1 2">
    <name type="scientific">Cuscuta epithymum</name>
    <dbReference type="NCBI Taxonomy" id="186058"/>
    <lineage>
        <taxon>Eukaryota</taxon>
        <taxon>Viridiplantae</taxon>
        <taxon>Streptophyta</taxon>
        <taxon>Embryophyta</taxon>
        <taxon>Tracheophyta</taxon>
        <taxon>Spermatophyta</taxon>
        <taxon>Magnoliopsida</taxon>
        <taxon>eudicotyledons</taxon>
        <taxon>Gunneridae</taxon>
        <taxon>Pentapetalae</taxon>
        <taxon>asterids</taxon>
        <taxon>lamiids</taxon>
        <taxon>Solanales</taxon>
        <taxon>Convolvulaceae</taxon>
        <taxon>Cuscuteae</taxon>
        <taxon>Cuscuta</taxon>
        <taxon>Cuscuta subgen. Cuscuta</taxon>
    </lineage>
</organism>
<evidence type="ECO:0000313" key="2">
    <source>
        <dbReference type="Proteomes" id="UP001152523"/>
    </source>
</evidence>
<sequence>MLGLLLVPIMEEEVDVANTEERGQGLGKLER</sequence>
<accession>A0AAV0D6K7</accession>
<dbReference type="Proteomes" id="UP001152523">
    <property type="component" value="Unassembled WGS sequence"/>
</dbReference>
<dbReference type="AlphaFoldDB" id="A0AAV0D6K7"/>
<comment type="caution">
    <text evidence="1">The sequence shown here is derived from an EMBL/GenBank/DDBJ whole genome shotgun (WGS) entry which is preliminary data.</text>
</comment>